<feature type="binding site" evidence="2">
    <location>
        <position position="211"/>
    </location>
    <ligand>
        <name>Mn(2+)</name>
        <dbReference type="ChEBI" id="CHEBI:29035"/>
        <label>2</label>
    </ligand>
</feature>
<dbReference type="Proteomes" id="UP000192276">
    <property type="component" value="Unassembled WGS sequence"/>
</dbReference>
<dbReference type="FunFam" id="3.30.70.360:FF:000001">
    <property type="entry name" value="N-acetyldiaminopimelate deacetylase"/>
    <property type="match status" value="1"/>
</dbReference>
<evidence type="ECO:0000256" key="1">
    <source>
        <dbReference type="ARBA" id="ARBA00022801"/>
    </source>
</evidence>
<keyword evidence="3" id="KW-0732">Signal</keyword>
<dbReference type="Pfam" id="PF01546">
    <property type="entry name" value="Peptidase_M20"/>
    <property type="match status" value="1"/>
</dbReference>
<feature type="chain" id="PRO_5013388735" evidence="3">
    <location>
        <begin position="24"/>
        <end position="444"/>
    </location>
</feature>
<accession>A0A1V9FDJ4</accession>
<dbReference type="InterPro" id="IPR011650">
    <property type="entry name" value="Peptidase_M20_dimer"/>
</dbReference>
<dbReference type="SUPFAM" id="SSF53187">
    <property type="entry name" value="Zn-dependent exopeptidases"/>
    <property type="match status" value="1"/>
</dbReference>
<dbReference type="SUPFAM" id="SSF55031">
    <property type="entry name" value="Bacterial exopeptidase dimerisation domain"/>
    <property type="match status" value="1"/>
</dbReference>
<dbReference type="PANTHER" id="PTHR11014:SF63">
    <property type="entry name" value="METALLOPEPTIDASE, PUTATIVE (AFU_ORTHOLOGUE AFUA_6G09600)-RELATED"/>
    <property type="match status" value="1"/>
</dbReference>
<keyword evidence="6" id="KW-1185">Reference proteome</keyword>
<name>A0A1V9FDJ4_9BACT</name>
<evidence type="ECO:0000313" key="5">
    <source>
        <dbReference type="EMBL" id="OQP56337.1"/>
    </source>
</evidence>
<evidence type="ECO:0000256" key="3">
    <source>
        <dbReference type="SAM" id="SignalP"/>
    </source>
</evidence>
<dbReference type="GO" id="GO:0046872">
    <property type="term" value="F:metal ion binding"/>
    <property type="evidence" value="ECO:0007669"/>
    <property type="project" value="UniProtKB-KW"/>
</dbReference>
<feature type="signal peptide" evidence="3">
    <location>
        <begin position="1"/>
        <end position="23"/>
    </location>
</feature>
<organism evidence="5 6">
    <name type="scientific">Niastella populi</name>
    <dbReference type="NCBI Taxonomy" id="550983"/>
    <lineage>
        <taxon>Bacteria</taxon>
        <taxon>Pseudomonadati</taxon>
        <taxon>Bacteroidota</taxon>
        <taxon>Chitinophagia</taxon>
        <taxon>Chitinophagales</taxon>
        <taxon>Chitinophagaceae</taxon>
        <taxon>Niastella</taxon>
    </lineage>
</organism>
<reference evidence="6" key="1">
    <citation type="submission" date="2016-04" db="EMBL/GenBank/DDBJ databases">
        <authorList>
            <person name="Chen L."/>
            <person name="Zhuang W."/>
            <person name="Wang G."/>
        </authorList>
    </citation>
    <scope>NUCLEOTIDE SEQUENCE [LARGE SCALE GENOMIC DNA]</scope>
    <source>
        <strain evidence="6">208</strain>
    </source>
</reference>
<dbReference type="RefSeq" id="WP_081168955.1">
    <property type="nucleotide sequence ID" value="NZ_LWBP01000200.1"/>
</dbReference>
<feature type="binding site" evidence="2">
    <location>
        <position position="180"/>
    </location>
    <ligand>
        <name>Mn(2+)</name>
        <dbReference type="ChEBI" id="CHEBI:29035"/>
        <label>2</label>
    </ligand>
</feature>
<evidence type="ECO:0000313" key="6">
    <source>
        <dbReference type="Proteomes" id="UP000192276"/>
    </source>
</evidence>
<dbReference type="PIRSF" id="PIRSF005962">
    <property type="entry name" value="Pept_M20D_amidohydro"/>
    <property type="match status" value="1"/>
</dbReference>
<keyword evidence="2" id="KW-0479">Metal-binding</keyword>
<feature type="binding site" evidence="2">
    <location>
        <position position="146"/>
    </location>
    <ligand>
        <name>Mn(2+)</name>
        <dbReference type="ChEBI" id="CHEBI:29035"/>
        <label>2</label>
    </ligand>
</feature>
<sequence length="444" mass="48637">MQPKRSTRWVLLPVLLIMASAIAQGQSNKASKSAGTAIDQKAAAILPRVIEWRRYLHQHPELSNREYKTAEYIAAHLKQLGLEVQTGIAKTGIVAILRGGQPGPVVALRADMDALPVKERVDLPFKSTVRAEYMGDTVPVMHACGHDSHVAMLMGAAEVLSSMKKDVPGIVKFFFQPAEEGPPGTEEGGAPLMVKEGCMDNPKVDAVFGMHIEADIEAGSFEYKPGAFMASSDWFTINIKGKQSHGSQPWKGIDPIVTGTEIVNALQTIVSRQSELTKAPVVVTVGKFHSGVRANIIPEEAVLQGTIRTLDSKMQKETHDRIRKIATTIADAMGATAEVTIDTKTLVTYNDPALVKMMLPTLERTAGKENVREREWVTGAEDFSYYGEKAPSFFIYFGGMPKGTDRSKAPPHHTPDFYIDDSRLDVGVKAFCNLVFDYARNAKR</sequence>
<gene>
    <name evidence="5" type="ORF">A4R26_25920</name>
</gene>
<dbReference type="OrthoDB" id="9776731at2"/>
<dbReference type="NCBIfam" id="TIGR01891">
    <property type="entry name" value="amidohydrolases"/>
    <property type="match status" value="1"/>
</dbReference>
<feature type="binding site" evidence="2">
    <location>
        <position position="144"/>
    </location>
    <ligand>
        <name>Mn(2+)</name>
        <dbReference type="ChEBI" id="CHEBI:29035"/>
        <label>2</label>
    </ligand>
</feature>
<comment type="cofactor">
    <cofactor evidence="2">
        <name>Mn(2+)</name>
        <dbReference type="ChEBI" id="CHEBI:29035"/>
    </cofactor>
    <text evidence="2">The Mn(2+) ion enhances activity.</text>
</comment>
<proteinExistence type="predicted"/>
<dbReference type="EMBL" id="LWBP01000200">
    <property type="protein sequence ID" value="OQP56337.1"/>
    <property type="molecule type" value="Genomic_DNA"/>
</dbReference>
<feature type="domain" description="Peptidase M20 dimerisation" evidence="4">
    <location>
        <begin position="233"/>
        <end position="330"/>
    </location>
</feature>
<comment type="caution">
    <text evidence="5">The sequence shown here is derived from an EMBL/GenBank/DDBJ whole genome shotgun (WGS) entry which is preliminary data.</text>
</comment>
<keyword evidence="2" id="KW-0464">Manganese</keyword>
<keyword evidence="1 5" id="KW-0378">Hydrolase</keyword>
<dbReference type="Gene3D" id="3.40.630.10">
    <property type="entry name" value="Zn peptidases"/>
    <property type="match status" value="1"/>
</dbReference>
<dbReference type="GO" id="GO:0050118">
    <property type="term" value="F:N-acetyldiaminopimelate deacetylase activity"/>
    <property type="evidence" value="ECO:0007669"/>
    <property type="project" value="UniProtKB-ARBA"/>
</dbReference>
<feature type="binding site" evidence="2">
    <location>
        <position position="413"/>
    </location>
    <ligand>
        <name>Mn(2+)</name>
        <dbReference type="ChEBI" id="CHEBI:29035"/>
        <label>2</label>
    </ligand>
</feature>
<dbReference type="Pfam" id="PF07687">
    <property type="entry name" value="M20_dimer"/>
    <property type="match status" value="1"/>
</dbReference>
<dbReference type="InterPro" id="IPR017439">
    <property type="entry name" value="Amidohydrolase"/>
</dbReference>
<dbReference type="InterPro" id="IPR036264">
    <property type="entry name" value="Bact_exopeptidase_dim_dom"/>
</dbReference>
<evidence type="ECO:0000256" key="2">
    <source>
        <dbReference type="PIRSR" id="PIRSR005962-1"/>
    </source>
</evidence>
<dbReference type="AlphaFoldDB" id="A0A1V9FDJ4"/>
<protein>
    <submittedName>
        <fullName evidence="5">N-acyl-L-amino acid amidohydrolase</fullName>
    </submittedName>
</protein>
<evidence type="ECO:0000259" key="4">
    <source>
        <dbReference type="Pfam" id="PF07687"/>
    </source>
</evidence>
<dbReference type="PANTHER" id="PTHR11014">
    <property type="entry name" value="PEPTIDASE M20 FAMILY MEMBER"/>
    <property type="match status" value="1"/>
</dbReference>
<dbReference type="Gene3D" id="3.30.70.360">
    <property type="match status" value="1"/>
</dbReference>
<dbReference type="GO" id="GO:0019877">
    <property type="term" value="P:diaminopimelate biosynthetic process"/>
    <property type="evidence" value="ECO:0007669"/>
    <property type="project" value="UniProtKB-ARBA"/>
</dbReference>
<dbReference type="InterPro" id="IPR002933">
    <property type="entry name" value="Peptidase_M20"/>
</dbReference>
<dbReference type="STRING" id="550983.A4R26_25920"/>